<dbReference type="AlphaFoldDB" id="A0AA86MKD6"/>
<gene>
    <name evidence="1" type="ORF">CNEO_40085</name>
</gene>
<dbReference type="Proteomes" id="UP000789738">
    <property type="component" value="Unassembled WGS sequence"/>
</dbReference>
<protein>
    <submittedName>
        <fullName evidence="1">Uncharacterized protein</fullName>
    </submittedName>
</protein>
<name>A0AA86MKD6_9CLOT</name>
<evidence type="ECO:0000313" key="1">
    <source>
        <dbReference type="EMBL" id="CAG9702638.1"/>
    </source>
</evidence>
<reference evidence="1" key="1">
    <citation type="submission" date="2021-10" db="EMBL/GenBank/DDBJ databases">
        <authorList>
            <person name="Mesa V."/>
        </authorList>
    </citation>
    <scope>NUCLEOTIDE SEQUENCE</scope>
    <source>
        <strain evidence="1">CC3_PB</strain>
    </source>
</reference>
<dbReference type="EMBL" id="CAKJVE010000004">
    <property type="protein sequence ID" value="CAG9702638.1"/>
    <property type="molecule type" value="Genomic_DNA"/>
</dbReference>
<comment type="caution">
    <text evidence="1">The sequence shown here is derived from an EMBL/GenBank/DDBJ whole genome shotgun (WGS) entry which is preliminary data.</text>
</comment>
<accession>A0AA86MKD6</accession>
<sequence>MKDKEELEVLVLKIGDKYLKTPIKLKIRVGQILAGDIKLNCKKK</sequence>
<dbReference type="RefSeq" id="WP_281729063.1">
    <property type="nucleotide sequence ID" value="NZ_CAKJVE010000004.1"/>
</dbReference>
<evidence type="ECO:0000313" key="2">
    <source>
        <dbReference type="Proteomes" id="UP000789738"/>
    </source>
</evidence>
<proteinExistence type="predicted"/>
<organism evidence="1 2">
    <name type="scientific">Clostridium neonatale</name>
    <dbReference type="NCBI Taxonomy" id="137838"/>
    <lineage>
        <taxon>Bacteria</taxon>
        <taxon>Bacillati</taxon>
        <taxon>Bacillota</taxon>
        <taxon>Clostridia</taxon>
        <taxon>Eubacteriales</taxon>
        <taxon>Clostridiaceae</taxon>
        <taxon>Clostridium</taxon>
    </lineage>
</organism>